<dbReference type="EMBL" id="NMUH01000390">
    <property type="protein sequence ID" value="MQL78262.1"/>
    <property type="molecule type" value="Genomic_DNA"/>
</dbReference>
<feature type="compositionally biased region" description="Low complexity" evidence="1">
    <location>
        <begin position="25"/>
        <end position="37"/>
    </location>
</feature>
<evidence type="ECO:0000313" key="3">
    <source>
        <dbReference type="Proteomes" id="UP000652761"/>
    </source>
</evidence>
<dbReference type="AlphaFoldDB" id="A0A843TZL4"/>
<comment type="caution">
    <text evidence="2">The sequence shown here is derived from an EMBL/GenBank/DDBJ whole genome shotgun (WGS) entry which is preliminary data.</text>
</comment>
<feature type="region of interest" description="Disordered" evidence="1">
    <location>
        <begin position="130"/>
        <end position="167"/>
    </location>
</feature>
<organism evidence="2 3">
    <name type="scientific">Colocasia esculenta</name>
    <name type="common">Wild taro</name>
    <name type="synonym">Arum esculentum</name>
    <dbReference type="NCBI Taxonomy" id="4460"/>
    <lineage>
        <taxon>Eukaryota</taxon>
        <taxon>Viridiplantae</taxon>
        <taxon>Streptophyta</taxon>
        <taxon>Embryophyta</taxon>
        <taxon>Tracheophyta</taxon>
        <taxon>Spermatophyta</taxon>
        <taxon>Magnoliopsida</taxon>
        <taxon>Liliopsida</taxon>
        <taxon>Araceae</taxon>
        <taxon>Aroideae</taxon>
        <taxon>Colocasieae</taxon>
        <taxon>Colocasia</taxon>
    </lineage>
</organism>
<name>A0A843TZL4_COLES</name>
<evidence type="ECO:0000256" key="1">
    <source>
        <dbReference type="SAM" id="MobiDB-lite"/>
    </source>
</evidence>
<sequence length="220" mass="25088">MSTAKFEVQKFNDKIDFEESEGDSAAEQSSQRSSWQREVGKKDDEWDELDLKALSTIQLYLVDESYDHLVTIIFYGKDTLKMEEVKTTLLLNEIRHKSGAGKNYNYDHSRCRILHCLKVTYKPVAIHAMASRGRRGTQAREDEQRREERDEQHAPAPQGPTVLPPPSPVDYGVFMQGLAQAPALVPQKHGHGGPSIMERFKRMTLPSFKGRVSPFWQRAG</sequence>
<feature type="region of interest" description="Disordered" evidence="1">
    <location>
        <begin position="16"/>
        <end position="41"/>
    </location>
</feature>
<keyword evidence="3" id="KW-1185">Reference proteome</keyword>
<reference evidence="2" key="1">
    <citation type="submission" date="2017-07" db="EMBL/GenBank/DDBJ databases">
        <title>Taro Niue Genome Assembly and Annotation.</title>
        <authorList>
            <person name="Atibalentja N."/>
            <person name="Keating K."/>
            <person name="Fields C.J."/>
        </authorList>
    </citation>
    <scope>NUCLEOTIDE SEQUENCE</scope>
    <source>
        <strain evidence="2">Niue_2</strain>
        <tissue evidence="2">Leaf</tissue>
    </source>
</reference>
<proteinExistence type="predicted"/>
<dbReference type="OrthoDB" id="1435433at2759"/>
<accession>A0A843TZL4</accession>
<feature type="compositionally biased region" description="Basic and acidic residues" evidence="1">
    <location>
        <begin position="138"/>
        <end position="153"/>
    </location>
</feature>
<protein>
    <submittedName>
        <fullName evidence="2">Uncharacterized protein</fullName>
    </submittedName>
</protein>
<dbReference type="Proteomes" id="UP000652761">
    <property type="component" value="Unassembled WGS sequence"/>
</dbReference>
<evidence type="ECO:0000313" key="2">
    <source>
        <dbReference type="EMBL" id="MQL78262.1"/>
    </source>
</evidence>
<gene>
    <name evidence="2" type="ORF">Taro_010688</name>
</gene>